<keyword evidence="2" id="KW-1185">Reference proteome</keyword>
<dbReference type="EMBL" id="KZ678452">
    <property type="protein sequence ID" value="PSR83931.1"/>
    <property type="molecule type" value="Genomic_DNA"/>
</dbReference>
<gene>
    <name evidence="1" type="ORF">BD289DRAFT_275406</name>
</gene>
<evidence type="ECO:0000313" key="1">
    <source>
        <dbReference type="EMBL" id="PSR83931.1"/>
    </source>
</evidence>
<dbReference type="Proteomes" id="UP000241462">
    <property type="component" value="Unassembled WGS sequence"/>
</dbReference>
<protein>
    <submittedName>
        <fullName evidence="1">Uncharacterized protein</fullName>
    </submittedName>
</protein>
<evidence type="ECO:0000313" key="2">
    <source>
        <dbReference type="Proteomes" id="UP000241462"/>
    </source>
</evidence>
<dbReference type="AlphaFoldDB" id="A0A2T3A6Q9"/>
<proteinExistence type="predicted"/>
<sequence>MRRSLSCDLFWTQRIPVPARYVMVWARSATALRIVFGQSFRIRGHGNCTSSGAVPFVTCCSLLLHLPWAKRRLEEAGFLLGSRRPPMAPCGWNSAGQRFRSLRYRKSPLETTKKMRYVSKGSIQCCAVAHRLYYTSAPQHAALCCSRPQGLIISLCHVYILMFHLEQDVHVPVSWIQGTLDGALIHQIRALPPIWPAITIAHKQLHLRPGNQPIHIHLLPQKHLLDLAVIMSESPGVWGVARLL</sequence>
<dbReference type="InParanoid" id="A0A2T3A6Q9"/>
<name>A0A2T3A6Q9_9PEZI</name>
<organism evidence="1 2">
    <name type="scientific">Coniella lustricola</name>
    <dbReference type="NCBI Taxonomy" id="2025994"/>
    <lineage>
        <taxon>Eukaryota</taxon>
        <taxon>Fungi</taxon>
        <taxon>Dikarya</taxon>
        <taxon>Ascomycota</taxon>
        <taxon>Pezizomycotina</taxon>
        <taxon>Sordariomycetes</taxon>
        <taxon>Sordariomycetidae</taxon>
        <taxon>Diaporthales</taxon>
        <taxon>Schizoparmaceae</taxon>
        <taxon>Coniella</taxon>
    </lineage>
</organism>
<reference evidence="1 2" key="1">
    <citation type="journal article" date="2018" name="Mycol. Prog.">
        <title>Coniella lustricola, a new species from submerged detritus.</title>
        <authorList>
            <person name="Raudabaugh D.B."/>
            <person name="Iturriaga T."/>
            <person name="Carver A."/>
            <person name="Mondo S."/>
            <person name="Pangilinan J."/>
            <person name="Lipzen A."/>
            <person name="He G."/>
            <person name="Amirebrahimi M."/>
            <person name="Grigoriev I.V."/>
            <person name="Miller A.N."/>
        </authorList>
    </citation>
    <scope>NUCLEOTIDE SEQUENCE [LARGE SCALE GENOMIC DNA]</scope>
    <source>
        <strain evidence="1 2">B22-T-1</strain>
    </source>
</reference>
<accession>A0A2T3A6Q9</accession>